<accession>A0A918P0C6</accession>
<dbReference type="PANTHER" id="PTHR43876:SF7">
    <property type="entry name" value="UBIQUINONE BIOSYNTHESIS MONOOXYGENASE COQ6, MITOCHONDRIAL"/>
    <property type="match status" value="1"/>
</dbReference>
<dbReference type="AlphaFoldDB" id="A0A918P0C6"/>
<dbReference type="PRINTS" id="PR00420">
    <property type="entry name" value="RNGMNOXGNASE"/>
</dbReference>
<evidence type="ECO:0000313" key="10">
    <source>
        <dbReference type="Proteomes" id="UP000645257"/>
    </source>
</evidence>
<evidence type="ECO:0000256" key="7">
    <source>
        <dbReference type="ARBA" id="ARBA00023033"/>
    </source>
</evidence>
<evidence type="ECO:0000256" key="2">
    <source>
        <dbReference type="ARBA" id="ARBA00004749"/>
    </source>
</evidence>
<evidence type="ECO:0000256" key="6">
    <source>
        <dbReference type="ARBA" id="ARBA00023002"/>
    </source>
</evidence>
<dbReference type="NCBIfam" id="TIGR01988">
    <property type="entry name" value="Ubi-OHases"/>
    <property type="match status" value="1"/>
</dbReference>
<keyword evidence="7" id="KW-0503">Monooxygenase</keyword>
<keyword evidence="4" id="KW-0285">Flavoprotein</keyword>
<dbReference type="Pfam" id="PF01494">
    <property type="entry name" value="FAD_binding_3"/>
    <property type="match status" value="1"/>
</dbReference>
<dbReference type="GO" id="GO:0006744">
    <property type="term" value="P:ubiquinone biosynthetic process"/>
    <property type="evidence" value="ECO:0007669"/>
    <property type="project" value="InterPro"/>
</dbReference>
<evidence type="ECO:0000256" key="4">
    <source>
        <dbReference type="ARBA" id="ARBA00022630"/>
    </source>
</evidence>
<dbReference type="Gene3D" id="3.50.50.60">
    <property type="entry name" value="FAD/NAD(P)-binding domain"/>
    <property type="match status" value="2"/>
</dbReference>
<dbReference type="Proteomes" id="UP000645257">
    <property type="component" value="Unassembled WGS sequence"/>
</dbReference>
<dbReference type="InterPro" id="IPR002938">
    <property type="entry name" value="FAD-bd"/>
</dbReference>
<dbReference type="InterPro" id="IPR036188">
    <property type="entry name" value="FAD/NAD-bd_sf"/>
</dbReference>
<dbReference type="SUPFAM" id="SSF51905">
    <property type="entry name" value="FAD/NAD(P)-binding domain"/>
    <property type="match status" value="1"/>
</dbReference>
<feature type="domain" description="FAD-binding" evidence="8">
    <location>
        <begin position="5"/>
        <end position="335"/>
    </location>
</feature>
<comment type="caution">
    <text evidence="9">The sequence shown here is derived from an EMBL/GenBank/DDBJ whole genome shotgun (WGS) entry which is preliminary data.</text>
</comment>
<comment type="similarity">
    <text evidence="3">Belongs to the UbiH/COQ6 family.</text>
</comment>
<organism evidence="9 10">
    <name type="scientific">Paludibacterium paludis</name>
    <dbReference type="NCBI Taxonomy" id="1225769"/>
    <lineage>
        <taxon>Bacteria</taxon>
        <taxon>Pseudomonadati</taxon>
        <taxon>Pseudomonadota</taxon>
        <taxon>Betaproteobacteria</taxon>
        <taxon>Neisseriales</taxon>
        <taxon>Chromobacteriaceae</taxon>
        <taxon>Paludibacterium</taxon>
    </lineage>
</organism>
<reference evidence="9" key="2">
    <citation type="submission" date="2020-09" db="EMBL/GenBank/DDBJ databases">
        <authorList>
            <person name="Sun Q."/>
            <person name="Kim S."/>
        </authorList>
    </citation>
    <scope>NUCLEOTIDE SEQUENCE</scope>
    <source>
        <strain evidence="9">KCTC 32182</strain>
    </source>
</reference>
<comment type="pathway">
    <text evidence="2">Cofactor biosynthesis; ubiquinone biosynthesis.</text>
</comment>
<reference evidence="9" key="1">
    <citation type="journal article" date="2014" name="Int. J. Syst. Evol. Microbiol.">
        <title>Complete genome sequence of Corynebacterium casei LMG S-19264T (=DSM 44701T), isolated from a smear-ripened cheese.</title>
        <authorList>
            <consortium name="US DOE Joint Genome Institute (JGI-PGF)"/>
            <person name="Walter F."/>
            <person name="Albersmeier A."/>
            <person name="Kalinowski J."/>
            <person name="Ruckert C."/>
        </authorList>
    </citation>
    <scope>NUCLEOTIDE SEQUENCE</scope>
    <source>
        <strain evidence="9">KCTC 32182</strain>
    </source>
</reference>
<dbReference type="GO" id="GO:0071949">
    <property type="term" value="F:FAD binding"/>
    <property type="evidence" value="ECO:0007669"/>
    <property type="project" value="InterPro"/>
</dbReference>
<dbReference type="PANTHER" id="PTHR43876">
    <property type="entry name" value="UBIQUINONE BIOSYNTHESIS MONOOXYGENASE COQ6, MITOCHONDRIAL"/>
    <property type="match status" value="1"/>
</dbReference>
<dbReference type="InterPro" id="IPR051205">
    <property type="entry name" value="UbiH/COQ6_monooxygenase"/>
</dbReference>
<keyword evidence="5" id="KW-0274">FAD</keyword>
<keyword evidence="6" id="KW-0560">Oxidoreductase</keyword>
<keyword evidence="10" id="KW-1185">Reference proteome</keyword>
<evidence type="ECO:0000256" key="1">
    <source>
        <dbReference type="ARBA" id="ARBA00001974"/>
    </source>
</evidence>
<name>A0A918P0C6_9NEIS</name>
<dbReference type="Gene3D" id="3.30.9.10">
    <property type="entry name" value="D-Amino Acid Oxidase, subunit A, domain 2"/>
    <property type="match status" value="1"/>
</dbReference>
<dbReference type="EMBL" id="BMYX01000005">
    <property type="protein sequence ID" value="GGY11104.1"/>
    <property type="molecule type" value="Genomic_DNA"/>
</dbReference>
<gene>
    <name evidence="9" type="primary">ubiH</name>
    <name evidence="9" type="ORF">GCM10011289_12470</name>
</gene>
<evidence type="ECO:0000313" key="9">
    <source>
        <dbReference type="EMBL" id="GGY11104.1"/>
    </source>
</evidence>
<evidence type="ECO:0000256" key="3">
    <source>
        <dbReference type="ARBA" id="ARBA00005349"/>
    </source>
</evidence>
<dbReference type="GO" id="GO:0016705">
    <property type="term" value="F:oxidoreductase activity, acting on paired donors, with incorporation or reduction of molecular oxygen"/>
    <property type="evidence" value="ECO:0007669"/>
    <property type="project" value="InterPro"/>
</dbReference>
<sequence>MTDHADVVVVGGGPTGALAALGFAARGRRVILVEARAEHAPLNDARAIALSEGSRAILARHGGWSDSLGATAIDTVHVSQQGAFGRTVIRRADLNLAHLGWVVDYPALTRHLDALLASASVAVRWSRKAVSVTSLSGYAAVQLSDGEMLTARLVVMAEGGELATSLPGVRRHVHDYRQCALLARVVTERPHGGTAYERFTDSGPLALLPHGEGYMMVWTRSRDEAERLLAAAPGVLAAELAAALGDRLGPLHSVSDLACFPLALRQLNTVVSGRVALIGNAAQTMHPVAAQGLNLGLRDVDALIRLAGGAADPGASGILSAYRRARRIDSHAVVGFTHGLIRLIDSDNPLMKRARGVGMAVLDSVPGLRKSFAGHLVYGVGTGRR</sequence>
<protein>
    <recommendedName>
        <fullName evidence="8">FAD-binding domain-containing protein</fullName>
    </recommendedName>
</protein>
<comment type="cofactor">
    <cofactor evidence="1">
        <name>FAD</name>
        <dbReference type="ChEBI" id="CHEBI:57692"/>
    </cofactor>
</comment>
<evidence type="ECO:0000256" key="5">
    <source>
        <dbReference type="ARBA" id="ARBA00022827"/>
    </source>
</evidence>
<dbReference type="InterPro" id="IPR010971">
    <property type="entry name" value="UbiH/COQ6"/>
</dbReference>
<dbReference type="GO" id="GO:0004497">
    <property type="term" value="F:monooxygenase activity"/>
    <property type="evidence" value="ECO:0007669"/>
    <property type="project" value="UniProtKB-KW"/>
</dbReference>
<proteinExistence type="inferred from homology"/>
<dbReference type="RefSeq" id="WP_189532358.1">
    <property type="nucleotide sequence ID" value="NZ_BMYX01000005.1"/>
</dbReference>
<evidence type="ECO:0000259" key="8">
    <source>
        <dbReference type="Pfam" id="PF01494"/>
    </source>
</evidence>